<dbReference type="InterPro" id="IPR057950">
    <property type="entry name" value="RIMB1/RIM3A-C-like_N"/>
</dbReference>
<name>A0A401PDV4_SCYTO</name>
<evidence type="ECO:0000259" key="2">
    <source>
        <dbReference type="Pfam" id="PF25566"/>
    </source>
</evidence>
<reference evidence="3 4" key="1">
    <citation type="journal article" date="2018" name="Nat. Ecol. Evol.">
        <title>Shark genomes provide insights into elasmobranch evolution and the origin of vertebrates.</title>
        <authorList>
            <person name="Hara Y"/>
            <person name="Yamaguchi K"/>
            <person name="Onimaru K"/>
            <person name="Kadota M"/>
            <person name="Koyanagi M"/>
            <person name="Keeley SD"/>
            <person name="Tatsumi K"/>
            <person name="Tanaka K"/>
            <person name="Motone F"/>
            <person name="Kageyama Y"/>
            <person name="Nozu R"/>
            <person name="Adachi N"/>
            <person name="Nishimura O"/>
            <person name="Nakagawa R"/>
            <person name="Tanegashima C"/>
            <person name="Kiyatake I"/>
            <person name="Matsumoto R"/>
            <person name="Murakumo K"/>
            <person name="Nishida K"/>
            <person name="Terakita A"/>
            <person name="Kuratani S"/>
            <person name="Sato K"/>
            <person name="Hyodo S Kuraku.S."/>
        </authorList>
    </citation>
    <scope>NUCLEOTIDE SEQUENCE [LARGE SCALE GENOMIC DNA]</scope>
</reference>
<sequence>MSSGRWQLQKFSPSLGSTNYTNGTSYGSLAMRNTELLKAVRELEHTCITLREENILLRKSSSPETEEKVKRLKRKNAELANIAKRLEERARKLQEANLRVVNSPVLVKGSSLEHYKKAFARQRAKDLSEHADVILAKDKEIEELRQECRDLHAKLGPSKVQNLSWFWYVI</sequence>
<dbReference type="OrthoDB" id="4158657at2759"/>
<accession>A0A401PDV4</accession>
<dbReference type="InterPro" id="IPR040325">
    <property type="entry name" value="RIMBP1/2/3"/>
</dbReference>
<dbReference type="STRING" id="75743.A0A401PDV4"/>
<gene>
    <name evidence="3" type="ORF">scyTo_0008807</name>
</gene>
<feature type="domain" description="RIMB1/RIM3A-C-like N-terminal" evidence="2">
    <location>
        <begin position="28"/>
        <end position="155"/>
    </location>
</feature>
<feature type="coiled-coil region" evidence="1">
    <location>
        <begin position="127"/>
        <end position="154"/>
    </location>
</feature>
<organism evidence="3 4">
    <name type="scientific">Scyliorhinus torazame</name>
    <name type="common">Cloudy catshark</name>
    <name type="synonym">Catulus torazame</name>
    <dbReference type="NCBI Taxonomy" id="75743"/>
    <lineage>
        <taxon>Eukaryota</taxon>
        <taxon>Metazoa</taxon>
        <taxon>Chordata</taxon>
        <taxon>Craniata</taxon>
        <taxon>Vertebrata</taxon>
        <taxon>Chondrichthyes</taxon>
        <taxon>Elasmobranchii</taxon>
        <taxon>Galeomorphii</taxon>
        <taxon>Galeoidea</taxon>
        <taxon>Carcharhiniformes</taxon>
        <taxon>Scyliorhinidae</taxon>
        <taxon>Scyliorhinus</taxon>
    </lineage>
</organism>
<keyword evidence="4" id="KW-1185">Reference proteome</keyword>
<feature type="coiled-coil region" evidence="1">
    <location>
        <begin position="33"/>
        <end position="103"/>
    </location>
</feature>
<proteinExistence type="predicted"/>
<keyword evidence="1" id="KW-0175">Coiled coil</keyword>
<dbReference type="PANTHER" id="PTHR14234">
    <property type="entry name" value="RIM BINDING PROTEIN-RELATED"/>
    <property type="match status" value="1"/>
</dbReference>
<evidence type="ECO:0000313" key="4">
    <source>
        <dbReference type="Proteomes" id="UP000288216"/>
    </source>
</evidence>
<evidence type="ECO:0000313" key="3">
    <source>
        <dbReference type="EMBL" id="GCB71306.1"/>
    </source>
</evidence>
<dbReference type="EMBL" id="BFAA01003443">
    <property type="protein sequence ID" value="GCB71306.1"/>
    <property type="molecule type" value="Genomic_DNA"/>
</dbReference>
<dbReference type="PANTHER" id="PTHR14234:SF20">
    <property type="entry name" value="PERIPHERAL-TYPE BENZODIAZEPINE RECEPTOR-ASSOCIATED PROTEIN 1"/>
    <property type="match status" value="1"/>
</dbReference>
<dbReference type="AlphaFoldDB" id="A0A401PDV4"/>
<protein>
    <recommendedName>
        <fullName evidence="2">RIMB1/RIM3A-C-like N-terminal domain-containing protein</fullName>
    </recommendedName>
</protein>
<evidence type="ECO:0000256" key="1">
    <source>
        <dbReference type="SAM" id="Coils"/>
    </source>
</evidence>
<comment type="caution">
    <text evidence="3">The sequence shown here is derived from an EMBL/GenBank/DDBJ whole genome shotgun (WGS) entry which is preliminary data.</text>
</comment>
<dbReference type="Pfam" id="PF25566">
    <property type="entry name" value="RIMB1_N"/>
    <property type="match status" value="1"/>
</dbReference>
<dbReference type="Proteomes" id="UP000288216">
    <property type="component" value="Unassembled WGS sequence"/>
</dbReference>